<dbReference type="RefSeq" id="WP_044904621.1">
    <property type="nucleotide sequence ID" value="NZ_JQIF01000023.1"/>
</dbReference>
<comment type="caution">
    <text evidence="5">The sequence shown here is derived from an EMBL/GenBank/DDBJ whole genome shotgun (WGS) entry which is preliminary data.</text>
</comment>
<dbReference type="InterPro" id="IPR006433">
    <property type="entry name" value="Prohead_protease"/>
</dbReference>
<evidence type="ECO:0000313" key="5">
    <source>
        <dbReference type="EMBL" id="KGJ54080.1"/>
    </source>
</evidence>
<feature type="domain" description="Prohead serine protease" evidence="4">
    <location>
        <begin position="15"/>
        <end position="172"/>
    </location>
</feature>
<evidence type="ECO:0000259" key="4">
    <source>
        <dbReference type="Pfam" id="PF04586"/>
    </source>
</evidence>
<evidence type="ECO:0000256" key="2">
    <source>
        <dbReference type="ARBA" id="ARBA00022670"/>
    </source>
</evidence>
<dbReference type="GO" id="GO:0006508">
    <property type="term" value="P:proteolysis"/>
    <property type="evidence" value="ECO:0007669"/>
    <property type="project" value="UniProtKB-KW"/>
</dbReference>
<dbReference type="Proteomes" id="UP000030008">
    <property type="component" value="Unassembled WGS sequence"/>
</dbReference>
<keyword evidence="1" id="KW-1188">Viral release from host cell</keyword>
<evidence type="ECO:0000313" key="6">
    <source>
        <dbReference type="Proteomes" id="UP000030008"/>
    </source>
</evidence>
<dbReference type="Pfam" id="PF04586">
    <property type="entry name" value="Peptidase_S78"/>
    <property type="match status" value="1"/>
</dbReference>
<evidence type="ECO:0000256" key="1">
    <source>
        <dbReference type="ARBA" id="ARBA00022612"/>
    </source>
</evidence>
<reference evidence="5 6" key="1">
    <citation type="submission" date="2014-08" db="EMBL/GenBank/DDBJ databases">
        <title>Clostridium innocuum, an unnegligible vancomycin-resistant pathogen causing extra-intestinal infections.</title>
        <authorList>
            <person name="Feng Y."/>
            <person name="Chiu C.-H."/>
        </authorList>
    </citation>
    <scope>NUCLEOTIDE SEQUENCE [LARGE SCALE GENOMIC DNA]</scope>
    <source>
        <strain evidence="5 6">AN88</strain>
    </source>
</reference>
<dbReference type="AlphaFoldDB" id="A0A099I8P5"/>
<protein>
    <submittedName>
        <fullName evidence="5">HK97 family phage prohead protease</fullName>
    </submittedName>
</protein>
<keyword evidence="3" id="KW-0378">Hydrolase</keyword>
<dbReference type="InterPro" id="IPR054613">
    <property type="entry name" value="Peptidase_S78_dom"/>
</dbReference>
<sequence length="190" mass="22162">MNRETRQLRSARARFETREQDNDLYISGYFAVFNSTYEIWEGMSESIDTHAFDDQLDEDIRALIDHETRLVIGRTKAGTLQLRVDDTGLWGDVKINRNDVDAMNVYERVKRGDVDQCSIGFEIIDEDVSSIDNKTHWTIKKVKLYEVSIVTFPAYEETCVSARKRQLEDMAKRSFEAWKMNTMKKLKGES</sequence>
<accession>A0A099I8P5</accession>
<evidence type="ECO:0000256" key="3">
    <source>
        <dbReference type="ARBA" id="ARBA00022801"/>
    </source>
</evidence>
<dbReference type="GO" id="GO:0008233">
    <property type="term" value="F:peptidase activity"/>
    <property type="evidence" value="ECO:0007669"/>
    <property type="project" value="UniProtKB-KW"/>
</dbReference>
<keyword evidence="2 5" id="KW-0645">Protease</keyword>
<gene>
    <name evidence="5" type="ORF">CIAN88_05930</name>
</gene>
<name>A0A099I8P5_CLOIN</name>
<organism evidence="5 6">
    <name type="scientific">Clostridium innocuum</name>
    <dbReference type="NCBI Taxonomy" id="1522"/>
    <lineage>
        <taxon>Bacteria</taxon>
        <taxon>Bacillati</taxon>
        <taxon>Bacillota</taxon>
        <taxon>Clostridia</taxon>
        <taxon>Eubacteriales</taxon>
        <taxon>Clostridiaceae</taxon>
        <taxon>Clostridium</taxon>
    </lineage>
</organism>
<proteinExistence type="predicted"/>
<dbReference type="EMBL" id="JQIF01000023">
    <property type="protein sequence ID" value="KGJ54080.1"/>
    <property type="molecule type" value="Genomic_DNA"/>
</dbReference>
<dbReference type="NCBIfam" id="TIGR01543">
    <property type="entry name" value="proheadase_HK97"/>
    <property type="match status" value="1"/>
</dbReference>